<reference evidence="1 2" key="1">
    <citation type="journal article" date="2019" name="Commun. Biol.">
        <title>The bagworm genome reveals a unique fibroin gene that provides high tensile strength.</title>
        <authorList>
            <person name="Kono N."/>
            <person name="Nakamura H."/>
            <person name="Ohtoshi R."/>
            <person name="Tomita M."/>
            <person name="Numata K."/>
            <person name="Arakawa K."/>
        </authorList>
    </citation>
    <scope>NUCLEOTIDE SEQUENCE [LARGE SCALE GENOMIC DNA]</scope>
</reference>
<gene>
    <name evidence="1" type="ORF">EVAR_103497_1</name>
</gene>
<dbReference type="EMBL" id="BGZK01001854">
    <property type="protein sequence ID" value="GBP87368.1"/>
    <property type="molecule type" value="Genomic_DNA"/>
</dbReference>
<dbReference type="Proteomes" id="UP000299102">
    <property type="component" value="Unassembled WGS sequence"/>
</dbReference>
<evidence type="ECO:0000313" key="2">
    <source>
        <dbReference type="Proteomes" id="UP000299102"/>
    </source>
</evidence>
<evidence type="ECO:0000313" key="1">
    <source>
        <dbReference type="EMBL" id="GBP87368.1"/>
    </source>
</evidence>
<dbReference type="AlphaFoldDB" id="A0A4C1ZHU0"/>
<sequence length="90" mass="9688">MRPANDNPKSIPDTIDAKIEDPAVATDAHRRVGGVCVVYDSNNMQAGAVHTCKRGGRAHARASVRDLPLFLDPPSFPLKSSPTSPRAQRL</sequence>
<organism evidence="1 2">
    <name type="scientific">Eumeta variegata</name>
    <name type="common">Bagworm moth</name>
    <name type="synonym">Eumeta japonica</name>
    <dbReference type="NCBI Taxonomy" id="151549"/>
    <lineage>
        <taxon>Eukaryota</taxon>
        <taxon>Metazoa</taxon>
        <taxon>Ecdysozoa</taxon>
        <taxon>Arthropoda</taxon>
        <taxon>Hexapoda</taxon>
        <taxon>Insecta</taxon>
        <taxon>Pterygota</taxon>
        <taxon>Neoptera</taxon>
        <taxon>Endopterygota</taxon>
        <taxon>Lepidoptera</taxon>
        <taxon>Glossata</taxon>
        <taxon>Ditrysia</taxon>
        <taxon>Tineoidea</taxon>
        <taxon>Psychidae</taxon>
        <taxon>Oiketicinae</taxon>
        <taxon>Eumeta</taxon>
    </lineage>
</organism>
<accession>A0A4C1ZHU0</accession>
<comment type="caution">
    <text evidence="1">The sequence shown here is derived from an EMBL/GenBank/DDBJ whole genome shotgun (WGS) entry which is preliminary data.</text>
</comment>
<name>A0A4C1ZHU0_EUMVA</name>
<proteinExistence type="predicted"/>
<keyword evidence="2" id="KW-1185">Reference proteome</keyword>
<protein>
    <submittedName>
        <fullName evidence="1">Uncharacterized protein</fullName>
    </submittedName>
</protein>